<name>A0A9P4IT56_9PEZI</name>
<organism evidence="2 3">
    <name type="scientific">Myriangium duriaei CBS 260.36</name>
    <dbReference type="NCBI Taxonomy" id="1168546"/>
    <lineage>
        <taxon>Eukaryota</taxon>
        <taxon>Fungi</taxon>
        <taxon>Dikarya</taxon>
        <taxon>Ascomycota</taxon>
        <taxon>Pezizomycotina</taxon>
        <taxon>Dothideomycetes</taxon>
        <taxon>Dothideomycetidae</taxon>
        <taxon>Myriangiales</taxon>
        <taxon>Myriangiaceae</taxon>
        <taxon>Myriangium</taxon>
    </lineage>
</organism>
<dbReference type="PANTHER" id="PTHR39219">
    <property type="entry name" value="ER MEMBRANE PROTEIN COMPLEX SUBUNIT 10"/>
    <property type="match status" value="1"/>
</dbReference>
<dbReference type="AlphaFoldDB" id="A0A9P4IT56"/>
<keyword evidence="3" id="KW-1185">Reference proteome</keyword>
<dbReference type="Proteomes" id="UP000799439">
    <property type="component" value="Unassembled WGS sequence"/>
</dbReference>
<gene>
    <name evidence="2" type="ORF">K461DRAFT_282644</name>
</gene>
<proteinExistence type="predicted"/>
<feature type="signal peptide" evidence="1">
    <location>
        <begin position="1"/>
        <end position="17"/>
    </location>
</feature>
<evidence type="ECO:0000313" key="3">
    <source>
        <dbReference type="Proteomes" id="UP000799439"/>
    </source>
</evidence>
<reference evidence="2" key="1">
    <citation type="journal article" date="2020" name="Stud. Mycol.">
        <title>101 Dothideomycetes genomes: a test case for predicting lifestyles and emergence of pathogens.</title>
        <authorList>
            <person name="Haridas S."/>
            <person name="Albert R."/>
            <person name="Binder M."/>
            <person name="Bloem J."/>
            <person name="Labutti K."/>
            <person name="Salamov A."/>
            <person name="Andreopoulos B."/>
            <person name="Baker S."/>
            <person name="Barry K."/>
            <person name="Bills G."/>
            <person name="Bluhm B."/>
            <person name="Cannon C."/>
            <person name="Castanera R."/>
            <person name="Culley D."/>
            <person name="Daum C."/>
            <person name="Ezra D."/>
            <person name="Gonzalez J."/>
            <person name="Henrissat B."/>
            <person name="Kuo A."/>
            <person name="Liang C."/>
            <person name="Lipzen A."/>
            <person name="Lutzoni F."/>
            <person name="Magnuson J."/>
            <person name="Mondo S."/>
            <person name="Nolan M."/>
            <person name="Ohm R."/>
            <person name="Pangilinan J."/>
            <person name="Park H.-J."/>
            <person name="Ramirez L."/>
            <person name="Alfaro M."/>
            <person name="Sun H."/>
            <person name="Tritt A."/>
            <person name="Yoshinaga Y."/>
            <person name="Zwiers L.-H."/>
            <person name="Turgeon B."/>
            <person name="Goodwin S."/>
            <person name="Spatafora J."/>
            <person name="Crous P."/>
            <person name="Grigoriev I."/>
        </authorList>
    </citation>
    <scope>NUCLEOTIDE SEQUENCE</scope>
    <source>
        <strain evidence="2">CBS 260.36</strain>
    </source>
</reference>
<dbReference type="PANTHER" id="PTHR39219:SF1">
    <property type="entry name" value="ER MEMBRANE PROTEIN COMPLEX SUBUNIT 10"/>
    <property type="match status" value="1"/>
</dbReference>
<sequence length="210" mass="22883">MRVPSFIPLLLLPFVHATTSDPPPTLSTISVLLWPPSAPSPAPYVDISFALPNSAVQITKRHPLPSIDASDEFVRLGFLRPDLVDAKNPITAWAGIAVSPEAVASDHNVTVELLVTRSGSLYHLGLKSEKEPLPKVRKGQQAPVVEGWVRASIKQDQVGNKPVLNRPVVLNKEGKVDGEEVDNRSFLQKYWWAIAIFLVMQVVMGGGDGK</sequence>
<keyword evidence="1" id="KW-0732">Signal</keyword>
<dbReference type="OrthoDB" id="1894652at2759"/>
<evidence type="ECO:0000313" key="2">
    <source>
        <dbReference type="EMBL" id="KAF2148224.1"/>
    </source>
</evidence>
<comment type="caution">
    <text evidence="2">The sequence shown here is derived from an EMBL/GenBank/DDBJ whole genome shotgun (WGS) entry which is preliminary data.</text>
</comment>
<evidence type="ECO:0000256" key="1">
    <source>
        <dbReference type="SAM" id="SignalP"/>
    </source>
</evidence>
<feature type="chain" id="PRO_5040377733" evidence="1">
    <location>
        <begin position="18"/>
        <end position="210"/>
    </location>
</feature>
<protein>
    <submittedName>
        <fullName evidence="2">Uncharacterized protein</fullName>
    </submittedName>
</protein>
<dbReference type="EMBL" id="ML996093">
    <property type="protein sequence ID" value="KAF2148224.1"/>
    <property type="molecule type" value="Genomic_DNA"/>
</dbReference>
<accession>A0A9P4IT56</accession>
<dbReference type="Pfam" id="PF21203">
    <property type="entry name" value="ECM10"/>
    <property type="match status" value="1"/>
</dbReference>